<dbReference type="STRING" id="688867.SAMN05660236_2581"/>
<dbReference type="SUPFAM" id="SSF56925">
    <property type="entry name" value="OMPA-like"/>
    <property type="match status" value="1"/>
</dbReference>
<evidence type="ECO:0000313" key="4">
    <source>
        <dbReference type="EMBL" id="SKC66830.1"/>
    </source>
</evidence>
<feature type="signal peptide" evidence="2">
    <location>
        <begin position="1"/>
        <end position="20"/>
    </location>
</feature>
<evidence type="ECO:0000256" key="2">
    <source>
        <dbReference type="SAM" id="SignalP"/>
    </source>
</evidence>
<dbReference type="Proteomes" id="UP000190961">
    <property type="component" value="Unassembled WGS sequence"/>
</dbReference>
<dbReference type="InterPro" id="IPR011250">
    <property type="entry name" value="OMP/PagP_B-barrel"/>
</dbReference>
<feature type="domain" description="Outer membrane protein beta-barrel" evidence="3">
    <location>
        <begin position="7"/>
        <end position="187"/>
    </location>
</feature>
<organism evidence="4 5">
    <name type="scientific">Ohtaekwangia koreensis</name>
    <dbReference type="NCBI Taxonomy" id="688867"/>
    <lineage>
        <taxon>Bacteria</taxon>
        <taxon>Pseudomonadati</taxon>
        <taxon>Bacteroidota</taxon>
        <taxon>Cytophagia</taxon>
        <taxon>Cytophagales</taxon>
        <taxon>Fulvivirgaceae</taxon>
        <taxon>Ohtaekwangia</taxon>
    </lineage>
</organism>
<proteinExistence type="predicted"/>
<dbReference type="AlphaFoldDB" id="A0A1T5KT69"/>
<keyword evidence="5" id="KW-1185">Reference proteome</keyword>
<protein>
    <submittedName>
        <fullName evidence="4">Outer membrane protein W</fullName>
    </submittedName>
</protein>
<feature type="chain" id="PRO_5012165446" evidence="2">
    <location>
        <begin position="21"/>
        <end position="202"/>
    </location>
</feature>
<dbReference type="EMBL" id="FUZU01000001">
    <property type="protein sequence ID" value="SKC66830.1"/>
    <property type="molecule type" value="Genomic_DNA"/>
</dbReference>
<evidence type="ECO:0000256" key="1">
    <source>
        <dbReference type="ARBA" id="ARBA00022729"/>
    </source>
</evidence>
<evidence type="ECO:0000259" key="3">
    <source>
        <dbReference type="Pfam" id="PF13505"/>
    </source>
</evidence>
<keyword evidence="1 2" id="KW-0732">Signal</keyword>
<dbReference type="Pfam" id="PF13505">
    <property type="entry name" value="OMP_b-brl"/>
    <property type="match status" value="1"/>
</dbReference>
<dbReference type="RefSeq" id="WP_079687017.1">
    <property type="nucleotide sequence ID" value="NZ_FUZU01000001.1"/>
</dbReference>
<accession>A0A1T5KT69</accession>
<name>A0A1T5KT69_9BACT</name>
<gene>
    <name evidence="4" type="ORF">SAMN05660236_2581</name>
</gene>
<evidence type="ECO:0000313" key="5">
    <source>
        <dbReference type="Proteomes" id="UP000190961"/>
    </source>
</evidence>
<reference evidence="4 5" key="1">
    <citation type="submission" date="2017-02" db="EMBL/GenBank/DDBJ databases">
        <authorList>
            <person name="Peterson S.W."/>
        </authorList>
    </citation>
    <scope>NUCLEOTIDE SEQUENCE [LARGE SCALE GENOMIC DNA]</scope>
    <source>
        <strain evidence="4 5">DSM 25262</strain>
    </source>
</reference>
<dbReference type="OrthoDB" id="945117at2"/>
<dbReference type="Gene3D" id="2.40.160.20">
    <property type="match status" value="1"/>
</dbReference>
<dbReference type="InterPro" id="IPR027385">
    <property type="entry name" value="Beta-barrel_OMP"/>
</dbReference>
<sequence>MKKLLTILLSLGAFMSTVYAQTSQGNLSFGGAIGYTSETEEDGGEDDKTSQFRFAPSVSYFIADNLAIGADLSLVTQKRDDGFGGDDKYTEIAVGPLVRYYMFTSNDKFAFYGQAGFRFGSGKYEPDGLDETKSSSFDLYISPGFSYFFNEHWALDLQLQGISYRTEDPNTDGDADDDKTKTFTFGVDSFNPSLGFRYFLGN</sequence>